<organism evidence="1 2">
    <name type="scientific">Deinococcus proteolyticus (strain ATCC 35074 / DSM 20540 / JCM 6276 / NBRC 101906 / NCIMB 13154 / VKM Ac-1939 / CCM 2703 / MRP)</name>
    <dbReference type="NCBI Taxonomy" id="693977"/>
    <lineage>
        <taxon>Bacteria</taxon>
        <taxon>Thermotogati</taxon>
        <taxon>Deinococcota</taxon>
        <taxon>Deinococci</taxon>
        <taxon>Deinococcales</taxon>
        <taxon>Deinococcaceae</taxon>
        <taxon>Deinococcus</taxon>
    </lineage>
</organism>
<name>F0RLM9_DEIPM</name>
<dbReference type="PROSITE" id="PS51257">
    <property type="entry name" value="PROKAR_LIPOPROTEIN"/>
    <property type="match status" value="1"/>
</dbReference>
<reference evidence="1 2" key="2">
    <citation type="journal article" date="2012" name="Stand. Genomic Sci.">
        <title>Complete genome sequence of the orange-red pigmented, radioresistant Deinococcus proteolyticus type strain (MRP(T)).</title>
        <authorList>
            <person name="Copeland A."/>
            <person name="Zeytun A."/>
            <person name="Yassawong M."/>
            <person name="Nolan M."/>
            <person name="Lucas S."/>
            <person name="Hammon N."/>
            <person name="Deshpande S."/>
            <person name="Cheng J.F."/>
            <person name="Han C."/>
            <person name="Tapia R."/>
            <person name="Goodwin L.A."/>
            <person name="Pitluck S."/>
            <person name="Mavromatis K."/>
            <person name="Liolios K."/>
            <person name="Pagani I."/>
            <person name="Ivanova N."/>
            <person name="Mikhailova N."/>
            <person name="Pati A."/>
            <person name="Chen A."/>
            <person name="Palaniappan K."/>
            <person name="Land M."/>
            <person name="Hauser L."/>
            <person name="Jeffries C.D."/>
            <person name="Brambilla E.M."/>
            <person name="Rohde M."/>
            <person name="Sikorski J."/>
            <person name="Pukall R."/>
            <person name="Goker M."/>
            <person name="Detter J.C."/>
            <person name="Woyke T."/>
            <person name="Bristow J."/>
            <person name="Eisen J.A."/>
            <person name="Markowitz V."/>
            <person name="Hugenholtz P."/>
            <person name="Kyrpides N.C."/>
            <person name="Klenk H.P."/>
            <person name="Lapidus A."/>
        </authorList>
    </citation>
    <scope>NUCLEOTIDE SEQUENCE [LARGE SCALE GENOMIC DNA]</scope>
    <source>
        <strain evidence="2">ATCC 35074 / DSM 20540 / JCM 6276 / NBRC 101906 / NCIMB 13154 / VKM Ac-1939 / CCM 2703 / MRP</strain>
    </source>
</reference>
<dbReference type="EMBL" id="CP002536">
    <property type="protein sequence ID" value="ADY26953.1"/>
    <property type="molecule type" value="Genomic_DNA"/>
</dbReference>
<dbReference type="Proteomes" id="UP000007718">
    <property type="component" value="Chromosome"/>
</dbReference>
<protein>
    <recommendedName>
        <fullName evidence="3">Ig-like domain-containing protein</fullName>
    </recommendedName>
</protein>
<proteinExistence type="predicted"/>
<evidence type="ECO:0008006" key="3">
    <source>
        <dbReference type="Google" id="ProtNLM"/>
    </source>
</evidence>
<dbReference type="RefSeq" id="WP_013615561.1">
    <property type="nucleotide sequence ID" value="NC_015161.1"/>
</dbReference>
<evidence type="ECO:0000313" key="1">
    <source>
        <dbReference type="EMBL" id="ADY26953.1"/>
    </source>
</evidence>
<gene>
    <name evidence="1" type="ordered locus">Deipr_1821</name>
</gene>
<dbReference type="STRING" id="693977.Deipr_1821"/>
<sequence length="124" mass="13873">MRLTYLLPALALLPLLGGCRYNYVPLIPPVAKVNLPPRIFGAEIRREGEELVLTAQLQGRFEAGYLNVTWFNGTRQLAQDSVYLDAAQRTATFRLRASDKGAYRAALGLGDSVMRLVEFYEVKP</sequence>
<keyword evidence="2" id="KW-1185">Reference proteome</keyword>
<accession>F0RLM9</accession>
<reference evidence="2" key="1">
    <citation type="submission" date="2011-02" db="EMBL/GenBank/DDBJ databases">
        <title>The complete sequence of chromosome of Deinococcus proteolyticus DSM 20540.</title>
        <authorList>
            <consortium name="US DOE Joint Genome Institute (JGI-PGF)"/>
            <person name="Lucas S."/>
            <person name="Copeland A."/>
            <person name="Lapidus A."/>
            <person name="Bruce D."/>
            <person name="Goodwin L."/>
            <person name="Pitluck S."/>
            <person name="Kyrpides N."/>
            <person name="Mavromatis K."/>
            <person name="Pagani I."/>
            <person name="Ivanova N."/>
            <person name="Ovchinnikova G."/>
            <person name="Zeytun A."/>
            <person name="Detter J.C."/>
            <person name="Han C."/>
            <person name="Land M."/>
            <person name="Hauser L."/>
            <person name="Markowitz V."/>
            <person name="Cheng J.-F."/>
            <person name="Hugenholtz P."/>
            <person name="Woyke T."/>
            <person name="Wu D."/>
            <person name="Pukall R."/>
            <person name="Steenblock K."/>
            <person name="Brambilla E."/>
            <person name="Klenk H.-P."/>
            <person name="Eisen J.A."/>
        </authorList>
    </citation>
    <scope>NUCLEOTIDE SEQUENCE [LARGE SCALE GENOMIC DNA]</scope>
    <source>
        <strain evidence="2">ATCC 35074 / DSM 20540 / JCM 6276 / NBRC 101906 / NCIMB 13154 / VKM Ac-1939 / CCM 2703 / MRP</strain>
    </source>
</reference>
<dbReference type="KEGG" id="dpt:Deipr_1821"/>
<dbReference type="AlphaFoldDB" id="F0RLM9"/>
<evidence type="ECO:0000313" key="2">
    <source>
        <dbReference type="Proteomes" id="UP000007718"/>
    </source>
</evidence>
<dbReference type="OrthoDB" id="71372at2"/>
<dbReference type="HOGENOM" id="CLU_147901_0_0_0"/>